<evidence type="ECO:0000256" key="1">
    <source>
        <dbReference type="ARBA" id="ARBA00008007"/>
    </source>
</evidence>
<evidence type="ECO:0000313" key="6">
    <source>
        <dbReference type="Proteomes" id="UP000307217"/>
    </source>
</evidence>
<dbReference type="InterPro" id="IPR000836">
    <property type="entry name" value="PRTase_dom"/>
</dbReference>
<dbReference type="PANTHER" id="PTHR47505:SF1">
    <property type="entry name" value="DNA UTILIZATION PROTEIN YHGH"/>
    <property type="match status" value="1"/>
</dbReference>
<gene>
    <name evidence="3" type="ORF">CWC19_10785</name>
    <name evidence="4" type="ORF">CWC20_04830</name>
</gene>
<dbReference type="GO" id="GO:0016757">
    <property type="term" value="F:glycosyltransferase activity"/>
    <property type="evidence" value="ECO:0007669"/>
    <property type="project" value="UniProtKB-KW"/>
</dbReference>
<dbReference type="AlphaFoldDB" id="A0A5S3V9V8"/>
<keyword evidence="3" id="KW-0808">Transferase</keyword>
<accession>A0A5S3V9V8</accession>
<evidence type="ECO:0000313" key="5">
    <source>
        <dbReference type="Proteomes" id="UP000307164"/>
    </source>
</evidence>
<name>A0A5S3V9V8_9GAMM</name>
<dbReference type="CDD" id="cd06223">
    <property type="entry name" value="PRTases_typeI"/>
    <property type="match status" value="1"/>
</dbReference>
<keyword evidence="3" id="KW-0328">Glycosyltransferase</keyword>
<dbReference type="Proteomes" id="UP000307164">
    <property type="component" value="Unassembled WGS sequence"/>
</dbReference>
<dbReference type="PANTHER" id="PTHR47505">
    <property type="entry name" value="DNA UTILIZATION PROTEIN YHGH"/>
    <property type="match status" value="1"/>
</dbReference>
<evidence type="ECO:0000259" key="2">
    <source>
        <dbReference type="Pfam" id="PF00156"/>
    </source>
</evidence>
<organism evidence="3 6">
    <name type="scientific">Pseudoalteromonas aurantia</name>
    <dbReference type="NCBI Taxonomy" id="43654"/>
    <lineage>
        <taxon>Bacteria</taxon>
        <taxon>Pseudomonadati</taxon>
        <taxon>Pseudomonadota</taxon>
        <taxon>Gammaproteobacteria</taxon>
        <taxon>Alteromonadales</taxon>
        <taxon>Pseudoalteromonadaceae</taxon>
        <taxon>Pseudoalteromonas</taxon>
    </lineage>
</organism>
<keyword evidence="5" id="KW-1185">Reference proteome</keyword>
<dbReference type="Proteomes" id="UP000307217">
    <property type="component" value="Unassembled WGS sequence"/>
</dbReference>
<reference evidence="5 6" key="1">
    <citation type="submission" date="2018-01" db="EMBL/GenBank/DDBJ databases">
        <authorList>
            <person name="Paulsen S."/>
            <person name="Gram L.K."/>
        </authorList>
    </citation>
    <scope>NUCLEOTIDE SEQUENCE [LARGE SCALE GENOMIC DNA]</scope>
    <source>
        <strain evidence="3 6">S3790</strain>
        <strain evidence="4 5">S3895</strain>
    </source>
</reference>
<feature type="domain" description="Phosphoribosyltransferase" evidence="2">
    <location>
        <begin position="187"/>
        <end position="229"/>
    </location>
</feature>
<dbReference type="SUPFAM" id="SSF53271">
    <property type="entry name" value="PRTase-like"/>
    <property type="match status" value="1"/>
</dbReference>
<proteinExistence type="inferred from homology"/>
<dbReference type="EMBL" id="PNBW01000022">
    <property type="protein sequence ID" value="TMO77096.1"/>
    <property type="molecule type" value="Genomic_DNA"/>
</dbReference>
<comment type="caution">
    <text evidence="3">The sequence shown here is derived from an EMBL/GenBank/DDBJ whole genome shotgun (WGS) entry which is preliminary data.</text>
</comment>
<dbReference type="Pfam" id="PF00156">
    <property type="entry name" value="Pribosyltran"/>
    <property type="match status" value="1"/>
</dbReference>
<dbReference type="OrthoDB" id="9793412at2"/>
<sequence length="237" mass="26947">MIPTRPRKVTNMLRKIANWLVPNYCICCQNPLIEHQAICQHCFDELSLFDPSQGNLLNRPDICRDFKLDNITRLMACGWYEGQLKSWLSGYKFHHQTRYQAALQQVIVHQWTQYLLHEHTAPDIAVLMPLHTTRLVNRGFNQVNQTWQCSIDPYLTSKINLLRTHKTKAQSNLTGIQRRKNTRDAFQVKGAMTGLKVVIVDDVITTGATMNAAAQACLDAGALQVDAIATALTPLHR</sequence>
<dbReference type="InterPro" id="IPR029057">
    <property type="entry name" value="PRTase-like"/>
</dbReference>
<protein>
    <submittedName>
        <fullName evidence="3">Amidophosphoribosyltransferase</fullName>
    </submittedName>
</protein>
<dbReference type="InterPro" id="IPR051910">
    <property type="entry name" value="ComF/GntX_DNA_util-trans"/>
</dbReference>
<reference evidence="3" key="3">
    <citation type="submission" date="2019-09" db="EMBL/GenBank/DDBJ databases">
        <title>Co-occurence of chitin degradation, pigmentation and bioactivity in marine Pseudoalteromonas.</title>
        <authorList>
            <person name="Sonnenschein E.C."/>
            <person name="Bech P.K."/>
        </authorList>
    </citation>
    <scope>NUCLEOTIDE SEQUENCE</scope>
    <source>
        <strain evidence="3">S3790</strain>
        <strain evidence="4 5">S3895</strain>
    </source>
</reference>
<evidence type="ECO:0000313" key="3">
    <source>
        <dbReference type="EMBL" id="TMO68198.1"/>
    </source>
</evidence>
<dbReference type="EMBL" id="PNBX01000043">
    <property type="protein sequence ID" value="TMO68198.1"/>
    <property type="molecule type" value="Genomic_DNA"/>
</dbReference>
<dbReference type="Gene3D" id="3.40.50.2020">
    <property type="match status" value="1"/>
</dbReference>
<reference evidence="6" key="2">
    <citation type="submission" date="2019-06" db="EMBL/GenBank/DDBJ databases">
        <title>Co-occurence of chitin degradation, pigmentation and bioactivity in marine Pseudoalteromonas.</title>
        <authorList>
            <person name="Sonnenschein E.C."/>
            <person name="Bech P.K."/>
        </authorList>
    </citation>
    <scope>NUCLEOTIDE SEQUENCE [LARGE SCALE GENOMIC DNA]</scope>
    <source>
        <strain evidence="6">S3790</strain>
    </source>
</reference>
<comment type="similarity">
    <text evidence="1">Belongs to the ComF/GntX family.</text>
</comment>
<evidence type="ECO:0000313" key="4">
    <source>
        <dbReference type="EMBL" id="TMO77096.1"/>
    </source>
</evidence>